<dbReference type="InterPro" id="IPR023395">
    <property type="entry name" value="MCP_dom_sf"/>
</dbReference>
<evidence type="ECO:0000313" key="8">
    <source>
        <dbReference type="Proteomes" id="UP000011087"/>
    </source>
</evidence>
<dbReference type="Gene3D" id="1.50.40.10">
    <property type="entry name" value="Mitochondrial carrier domain"/>
    <property type="match status" value="1"/>
</dbReference>
<accession>L1IIC6</accession>
<reference evidence="7" key="3">
    <citation type="submission" date="2015-06" db="UniProtKB">
        <authorList>
            <consortium name="EnsemblProtists"/>
        </authorList>
    </citation>
    <scope>IDENTIFICATION</scope>
</reference>
<dbReference type="KEGG" id="gtt:GUITHDRAFT_155457"/>
<sequence>MSAFQNTGITPQYSPEPSFDVGYEEELSPVELVAAASVELLFEFISKYVTLGSLYSLSQPLLVLKTRIQYRTVQSAPTPRIQELDDEGNEVVQEQRPLPPISWRRIRHDEGNGALWNGLHARVLHQALWRAGSISMMEILLAFPGNNVIGILAKSVSSIMLFASLTHPLDVVSHRMMAGCAGYTNCGVYQGLVTALKEDTAYEGLNTQLLLSTLSIPVRFGYFNLPAGFLWMVGLFPLERKATLQKLCGRRDAEVAMSRLSREGAQQKRGWFRRMYGGPGFSRGFSYYCYMVGIELTIAMVSNAFADAFLQAVQELEDGN</sequence>
<keyword evidence="3 4" id="KW-0472">Membrane</keyword>
<dbReference type="GO" id="GO:0016020">
    <property type="term" value="C:membrane"/>
    <property type="evidence" value="ECO:0007669"/>
    <property type="project" value="UniProtKB-SubCell"/>
</dbReference>
<feature type="repeat" description="Solcar" evidence="4">
    <location>
        <begin position="38"/>
        <end position="143"/>
    </location>
</feature>
<dbReference type="EnsemblProtists" id="EKX35570">
    <property type="protein sequence ID" value="EKX35570"/>
    <property type="gene ID" value="GUITHDRAFT_155457"/>
</dbReference>
<protein>
    <submittedName>
        <fullName evidence="6 7">Uncharacterized protein</fullName>
    </submittedName>
</protein>
<evidence type="ECO:0000256" key="3">
    <source>
        <dbReference type="ARBA" id="ARBA00023136"/>
    </source>
</evidence>
<proteinExistence type="predicted"/>
<dbReference type="EMBL" id="JH993088">
    <property type="protein sequence ID" value="EKX35570.1"/>
    <property type="molecule type" value="Genomic_DNA"/>
</dbReference>
<name>L1IIC6_GUITC</name>
<evidence type="ECO:0000256" key="2">
    <source>
        <dbReference type="ARBA" id="ARBA00022692"/>
    </source>
</evidence>
<keyword evidence="5" id="KW-1133">Transmembrane helix</keyword>
<reference evidence="8" key="2">
    <citation type="submission" date="2012-11" db="EMBL/GenBank/DDBJ databases">
        <authorList>
            <person name="Kuo A."/>
            <person name="Curtis B.A."/>
            <person name="Tanifuji G."/>
            <person name="Burki F."/>
            <person name="Gruber A."/>
            <person name="Irimia M."/>
            <person name="Maruyama S."/>
            <person name="Arias M.C."/>
            <person name="Ball S.G."/>
            <person name="Gile G.H."/>
            <person name="Hirakawa Y."/>
            <person name="Hopkins J.F."/>
            <person name="Rensing S.A."/>
            <person name="Schmutz J."/>
            <person name="Symeonidi A."/>
            <person name="Elias M."/>
            <person name="Eveleigh R.J."/>
            <person name="Herman E.K."/>
            <person name="Klute M.J."/>
            <person name="Nakayama T."/>
            <person name="Obornik M."/>
            <person name="Reyes-Prieto A."/>
            <person name="Armbrust E.V."/>
            <person name="Aves S.J."/>
            <person name="Beiko R.G."/>
            <person name="Coutinho P."/>
            <person name="Dacks J.B."/>
            <person name="Durnford D.G."/>
            <person name="Fast N.M."/>
            <person name="Green B.R."/>
            <person name="Grisdale C."/>
            <person name="Hempe F."/>
            <person name="Henrissat B."/>
            <person name="Hoppner M.P."/>
            <person name="Ishida K.-I."/>
            <person name="Kim E."/>
            <person name="Koreny L."/>
            <person name="Kroth P.G."/>
            <person name="Liu Y."/>
            <person name="Malik S.-B."/>
            <person name="Maier U.G."/>
            <person name="McRose D."/>
            <person name="Mock T."/>
            <person name="Neilson J.A."/>
            <person name="Onodera N.T."/>
            <person name="Poole A.M."/>
            <person name="Pritham E.J."/>
            <person name="Richards T.A."/>
            <person name="Rocap G."/>
            <person name="Roy S.W."/>
            <person name="Sarai C."/>
            <person name="Schaack S."/>
            <person name="Shirato S."/>
            <person name="Slamovits C.H."/>
            <person name="Spencer D.F."/>
            <person name="Suzuki S."/>
            <person name="Worden A.Z."/>
            <person name="Zauner S."/>
            <person name="Barry K."/>
            <person name="Bell C."/>
            <person name="Bharti A.K."/>
            <person name="Crow J.A."/>
            <person name="Grimwood J."/>
            <person name="Kramer R."/>
            <person name="Lindquist E."/>
            <person name="Lucas S."/>
            <person name="Salamov A."/>
            <person name="McFadden G.I."/>
            <person name="Lane C.E."/>
            <person name="Keeling P.J."/>
            <person name="Gray M.W."/>
            <person name="Grigoriev I.V."/>
            <person name="Archibald J.M."/>
        </authorList>
    </citation>
    <scope>NUCLEOTIDE SEQUENCE</scope>
    <source>
        <strain evidence="8">CCMP2712</strain>
    </source>
</reference>
<evidence type="ECO:0000256" key="1">
    <source>
        <dbReference type="ARBA" id="ARBA00004141"/>
    </source>
</evidence>
<reference evidence="6 8" key="1">
    <citation type="journal article" date="2012" name="Nature">
        <title>Algal genomes reveal evolutionary mosaicism and the fate of nucleomorphs.</title>
        <authorList>
            <consortium name="DOE Joint Genome Institute"/>
            <person name="Curtis B.A."/>
            <person name="Tanifuji G."/>
            <person name="Burki F."/>
            <person name="Gruber A."/>
            <person name="Irimia M."/>
            <person name="Maruyama S."/>
            <person name="Arias M.C."/>
            <person name="Ball S.G."/>
            <person name="Gile G.H."/>
            <person name="Hirakawa Y."/>
            <person name="Hopkins J.F."/>
            <person name="Kuo A."/>
            <person name="Rensing S.A."/>
            <person name="Schmutz J."/>
            <person name="Symeonidi A."/>
            <person name="Elias M."/>
            <person name="Eveleigh R.J."/>
            <person name="Herman E.K."/>
            <person name="Klute M.J."/>
            <person name="Nakayama T."/>
            <person name="Obornik M."/>
            <person name="Reyes-Prieto A."/>
            <person name="Armbrust E.V."/>
            <person name="Aves S.J."/>
            <person name="Beiko R.G."/>
            <person name="Coutinho P."/>
            <person name="Dacks J.B."/>
            <person name="Durnford D.G."/>
            <person name="Fast N.M."/>
            <person name="Green B.R."/>
            <person name="Grisdale C.J."/>
            <person name="Hempel F."/>
            <person name="Henrissat B."/>
            <person name="Hoppner M.P."/>
            <person name="Ishida K."/>
            <person name="Kim E."/>
            <person name="Koreny L."/>
            <person name="Kroth P.G."/>
            <person name="Liu Y."/>
            <person name="Malik S.B."/>
            <person name="Maier U.G."/>
            <person name="McRose D."/>
            <person name="Mock T."/>
            <person name="Neilson J.A."/>
            <person name="Onodera N.T."/>
            <person name="Poole A.M."/>
            <person name="Pritham E.J."/>
            <person name="Richards T.A."/>
            <person name="Rocap G."/>
            <person name="Roy S.W."/>
            <person name="Sarai C."/>
            <person name="Schaack S."/>
            <person name="Shirato S."/>
            <person name="Slamovits C.H."/>
            <person name="Spencer D.F."/>
            <person name="Suzuki S."/>
            <person name="Worden A.Z."/>
            <person name="Zauner S."/>
            <person name="Barry K."/>
            <person name="Bell C."/>
            <person name="Bharti A.K."/>
            <person name="Crow J.A."/>
            <person name="Grimwood J."/>
            <person name="Kramer R."/>
            <person name="Lindquist E."/>
            <person name="Lucas S."/>
            <person name="Salamov A."/>
            <person name="McFadden G.I."/>
            <person name="Lane C.E."/>
            <person name="Keeling P.J."/>
            <person name="Gray M.W."/>
            <person name="Grigoriev I.V."/>
            <person name="Archibald J.M."/>
        </authorList>
    </citation>
    <scope>NUCLEOTIDE SEQUENCE</scope>
    <source>
        <strain evidence="6 8">CCMP2712</strain>
    </source>
</reference>
<gene>
    <name evidence="6" type="ORF">GUITHDRAFT_155457</name>
</gene>
<dbReference type="GeneID" id="17292312"/>
<feature type="transmembrane region" description="Helical" evidence="5">
    <location>
        <begin position="220"/>
        <end position="238"/>
    </location>
</feature>
<dbReference type="InterPro" id="IPR018108">
    <property type="entry name" value="MCP_transmembrane"/>
</dbReference>
<evidence type="ECO:0000256" key="5">
    <source>
        <dbReference type="SAM" id="Phobius"/>
    </source>
</evidence>
<dbReference type="Proteomes" id="UP000011087">
    <property type="component" value="Unassembled WGS sequence"/>
</dbReference>
<dbReference type="PROSITE" id="PS50920">
    <property type="entry name" value="SOLCAR"/>
    <property type="match status" value="1"/>
</dbReference>
<evidence type="ECO:0000313" key="6">
    <source>
        <dbReference type="EMBL" id="EKX35570.1"/>
    </source>
</evidence>
<comment type="subcellular location">
    <subcellularLocation>
        <location evidence="1">Membrane</location>
        <topology evidence="1">Multi-pass membrane protein</topology>
    </subcellularLocation>
</comment>
<dbReference type="HOGENOM" id="CLU_870008_0_0_1"/>
<dbReference type="AlphaFoldDB" id="L1IIC6"/>
<dbReference type="PaxDb" id="55529-EKX35570"/>
<dbReference type="RefSeq" id="XP_005822550.1">
    <property type="nucleotide sequence ID" value="XM_005822493.1"/>
</dbReference>
<organism evidence="6">
    <name type="scientific">Guillardia theta (strain CCMP2712)</name>
    <name type="common">Cryptophyte</name>
    <dbReference type="NCBI Taxonomy" id="905079"/>
    <lineage>
        <taxon>Eukaryota</taxon>
        <taxon>Cryptophyceae</taxon>
        <taxon>Pyrenomonadales</taxon>
        <taxon>Geminigeraceae</taxon>
        <taxon>Guillardia</taxon>
    </lineage>
</organism>
<keyword evidence="8" id="KW-1185">Reference proteome</keyword>
<evidence type="ECO:0000256" key="4">
    <source>
        <dbReference type="PROSITE-ProRule" id="PRU00282"/>
    </source>
</evidence>
<evidence type="ECO:0000313" key="7">
    <source>
        <dbReference type="EnsemblProtists" id="EKX35570"/>
    </source>
</evidence>
<keyword evidence="2 4" id="KW-0812">Transmembrane</keyword>